<proteinExistence type="predicted"/>
<sequence length="274" mass="30366">MIDEELPLKKVIVCPPKSEYFKIEDLKKHNITKPPQKERTAFQHERLRSSLEHFGCEVIEIEELIDHPNSVFTRDTALCTGNGYIKLRMGLESRRGEEEWMANLLESIGEKIAGQIFEPGTVEGGDVILTDGVAFIGHSTRTNEDGILQLSKILSSMGYEIRIAEVPHPYLHIGGMMTVIGEKHILCTQKLFPFGFFKGFKSIDVPAESFISGNVISIGNNTIIADRSNEIAIEALIENGFSVTSLDLSEFVKGTGGPTCLILPVERSATLPYT</sequence>
<protein>
    <submittedName>
        <fullName evidence="1">Amidinotransferase</fullName>
    </submittedName>
</protein>
<organism evidence="1">
    <name type="scientific">Mesoaciditoga lauensis</name>
    <dbReference type="NCBI Taxonomy" id="1495039"/>
    <lineage>
        <taxon>Bacteria</taxon>
        <taxon>Thermotogati</taxon>
        <taxon>Thermotogota</taxon>
        <taxon>Thermotogae</taxon>
        <taxon>Mesoaciditogales</taxon>
        <taxon>Mesoaciditogaceae</taxon>
        <taxon>Mesoaciditoga</taxon>
    </lineage>
</organism>
<name>A0A7V3RE18_9BACT</name>
<dbReference type="GO" id="GO:0016740">
    <property type="term" value="F:transferase activity"/>
    <property type="evidence" value="ECO:0007669"/>
    <property type="project" value="UniProtKB-KW"/>
</dbReference>
<comment type="caution">
    <text evidence="1">The sequence shown here is derived from an EMBL/GenBank/DDBJ whole genome shotgun (WGS) entry which is preliminary data.</text>
</comment>
<dbReference type="AlphaFoldDB" id="A0A7V3RE18"/>
<dbReference type="SUPFAM" id="SSF55909">
    <property type="entry name" value="Pentein"/>
    <property type="match status" value="1"/>
</dbReference>
<dbReference type="EMBL" id="DTPE01000092">
    <property type="protein sequence ID" value="HGE74920.1"/>
    <property type="molecule type" value="Genomic_DNA"/>
</dbReference>
<gene>
    <name evidence="1" type="ORF">ENX73_02200</name>
</gene>
<dbReference type="PANTHER" id="PTHR47271:SF2">
    <property type="entry name" value="ARGININE DEIMINASE"/>
    <property type="match status" value="1"/>
</dbReference>
<keyword evidence="1" id="KW-0808">Transferase</keyword>
<dbReference type="GO" id="GO:0019546">
    <property type="term" value="P:L-arginine deiminase pathway"/>
    <property type="evidence" value="ECO:0007669"/>
    <property type="project" value="TreeGrafter"/>
</dbReference>
<evidence type="ECO:0000313" key="1">
    <source>
        <dbReference type="EMBL" id="HGE74920.1"/>
    </source>
</evidence>
<dbReference type="Gene3D" id="3.75.10.10">
    <property type="entry name" value="L-arginine/glycine Amidinotransferase, Chain A"/>
    <property type="match status" value="1"/>
</dbReference>
<dbReference type="PANTHER" id="PTHR47271">
    <property type="entry name" value="ARGININE DEIMINASE"/>
    <property type="match status" value="1"/>
</dbReference>
<dbReference type="Pfam" id="PF19420">
    <property type="entry name" value="DDAH_eukar"/>
    <property type="match status" value="1"/>
</dbReference>
<dbReference type="GO" id="GO:0016990">
    <property type="term" value="F:arginine deiminase activity"/>
    <property type="evidence" value="ECO:0007669"/>
    <property type="project" value="TreeGrafter"/>
</dbReference>
<accession>A0A7V3RE18</accession>
<reference evidence="1" key="1">
    <citation type="journal article" date="2020" name="mSystems">
        <title>Genome- and Community-Level Interaction Insights into Carbon Utilization and Element Cycling Functions of Hydrothermarchaeota in Hydrothermal Sediment.</title>
        <authorList>
            <person name="Zhou Z."/>
            <person name="Liu Y."/>
            <person name="Xu W."/>
            <person name="Pan J."/>
            <person name="Luo Z.H."/>
            <person name="Li M."/>
        </authorList>
    </citation>
    <scope>NUCLEOTIDE SEQUENCE [LARGE SCALE GENOMIC DNA]</scope>
    <source>
        <strain evidence="1">SpSt-966</strain>
    </source>
</reference>